<dbReference type="InterPro" id="IPR045584">
    <property type="entry name" value="Pilin-like"/>
</dbReference>
<keyword evidence="2" id="KW-1133">Transmembrane helix</keyword>
<dbReference type="Proteomes" id="UP000679575">
    <property type="component" value="Chromosome"/>
</dbReference>
<accession>A0ABX7YWE6</accession>
<sequence length="274" mass="30583">MEPNYRHYSTEELEDVFEHIDSEQYPERYHAVRQRLLQRYSPMSNTPPVDADAPPSPPASGQTTYEHEAVPDCVDIDLALLKPVENNQQPLGVFPYLLSGIGFIPLLGIPFAVIALIWGLLTSRPGGKRLALIGLVALLSTNGYLYLVLHKTNISGNDNEQRQTQQLQDNLNTLYSQVELYRFRHGEYPPSLPALRQAFPLSKVSLQDTSFKNSQEDFYYQRLDSEHYQLLARGDDGKPLTGDDILPATDRNINDVSGLLPKSASSAEGATAAQ</sequence>
<keyword evidence="2" id="KW-0472">Membrane</keyword>
<organism evidence="3 4">
    <name type="scientific">Shewanella yunxiaonensis</name>
    <dbReference type="NCBI Taxonomy" id="2829809"/>
    <lineage>
        <taxon>Bacteria</taxon>
        <taxon>Pseudomonadati</taxon>
        <taxon>Pseudomonadota</taxon>
        <taxon>Gammaproteobacteria</taxon>
        <taxon>Alteromonadales</taxon>
        <taxon>Shewanellaceae</taxon>
        <taxon>Shewanella</taxon>
    </lineage>
</organism>
<keyword evidence="2" id="KW-0812">Transmembrane</keyword>
<reference evidence="3 4" key="1">
    <citation type="submission" date="2021-04" db="EMBL/GenBank/DDBJ databases">
        <title>Novel species identification of genus Shewanella.</title>
        <authorList>
            <person name="Liu G."/>
        </authorList>
    </citation>
    <scope>NUCLEOTIDE SEQUENCE [LARGE SCALE GENOMIC DNA]</scope>
    <source>
        <strain evidence="3 4">FJAT-54481</strain>
    </source>
</reference>
<dbReference type="EMBL" id="CP073587">
    <property type="protein sequence ID" value="QUN06604.1"/>
    <property type="molecule type" value="Genomic_DNA"/>
</dbReference>
<name>A0ABX7YWE6_9GAMM</name>
<evidence type="ECO:0000313" key="3">
    <source>
        <dbReference type="EMBL" id="QUN06604.1"/>
    </source>
</evidence>
<keyword evidence="4" id="KW-1185">Reference proteome</keyword>
<protein>
    <recommendedName>
        <fullName evidence="5">Type II secretion system protein GspG C-terminal domain-containing protein</fullName>
    </recommendedName>
</protein>
<feature type="region of interest" description="Disordered" evidence="1">
    <location>
        <begin position="43"/>
        <end position="65"/>
    </location>
</feature>
<dbReference type="RefSeq" id="WP_212595617.1">
    <property type="nucleotide sequence ID" value="NZ_CP073587.1"/>
</dbReference>
<dbReference type="SUPFAM" id="SSF54523">
    <property type="entry name" value="Pili subunits"/>
    <property type="match status" value="1"/>
</dbReference>
<evidence type="ECO:0000256" key="1">
    <source>
        <dbReference type="SAM" id="MobiDB-lite"/>
    </source>
</evidence>
<proteinExistence type="predicted"/>
<feature type="transmembrane region" description="Helical" evidence="2">
    <location>
        <begin position="93"/>
        <end position="118"/>
    </location>
</feature>
<evidence type="ECO:0000256" key="2">
    <source>
        <dbReference type="SAM" id="Phobius"/>
    </source>
</evidence>
<evidence type="ECO:0000313" key="4">
    <source>
        <dbReference type="Proteomes" id="UP000679575"/>
    </source>
</evidence>
<feature type="transmembrane region" description="Helical" evidence="2">
    <location>
        <begin position="130"/>
        <end position="149"/>
    </location>
</feature>
<gene>
    <name evidence="3" type="ORF">KDN34_03890</name>
</gene>
<evidence type="ECO:0008006" key="5">
    <source>
        <dbReference type="Google" id="ProtNLM"/>
    </source>
</evidence>